<keyword evidence="1" id="KW-1133">Transmembrane helix</keyword>
<evidence type="ECO:0000313" key="4">
    <source>
        <dbReference type="Proteomes" id="UP000734823"/>
    </source>
</evidence>
<dbReference type="Pfam" id="PF07811">
    <property type="entry name" value="TadE"/>
    <property type="match status" value="1"/>
</dbReference>
<accession>A0ABR7L2U5</accession>
<evidence type="ECO:0000313" key="3">
    <source>
        <dbReference type="EMBL" id="MBC6447011.1"/>
    </source>
</evidence>
<evidence type="ECO:0000256" key="1">
    <source>
        <dbReference type="SAM" id="Phobius"/>
    </source>
</evidence>
<protein>
    <submittedName>
        <fullName evidence="3">Pilus assembly protein</fullName>
    </submittedName>
</protein>
<evidence type="ECO:0000259" key="2">
    <source>
        <dbReference type="Pfam" id="PF07811"/>
    </source>
</evidence>
<reference evidence="3 4" key="1">
    <citation type="submission" date="2020-06" db="EMBL/GenBank/DDBJ databases">
        <title>Actinokineospora xiongansis sp. nov., isolated from soil of Baiyangdian.</title>
        <authorList>
            <person name="Zhang X."/>
        </authorList>
    </citation>
    <scope>NUCLEOTIDE SEQUENCE [LARGE SCALE GENOMIC DNA]</scope>
    <source>
        <strain evidence="3 4">HBU206404</strain>
    </source>
</reference>
<proteinExistence type="predicted"/>
<sequence>MKSDRGAVTVEAAIAMSALMVVLVLVVGSLLAVTDHMRCVDAAREAARLAARGEVDRGRAVAAGLAPPGADILIRREGDAVSVEVRAESAGVVRLRADAYVIAEPGTSDP</sequence>
<keyword evidence="4" id="KW-1185">Reference proteome</keyword>
<organism evidence="3 4">
    <name type="scientific">Actinokineospora xionganensis</name>
    <dbReference type="NCBI Taxonomy" id="2684470"/>
    <lineage>
        <taxon>Bacteria</taxon>
        <taxon>Bacillati</taxon>
        <taxon>Actinomycetota</taxon>
        <taxon>Actinomycetes</taxon>
        <taxon>Pseudonocardiales</taxon>
        <taxon>Pseudonocardiaceae</taxon>
        <taxon>Actinokineospora</taxon>
    </lineage>
</organism>
<keyword evidence="1" id="KW-0812">Transmembrane</keyword>
<dbReference type="NCBIfam" id="NF041390">
    <property type="entry name" value="TadE_Rv3655c"/>
    <property type="match status" value="1"/>
</dbReference>
<comment type="caution">
    <text evidence="3">The sequence shown here is derived from an EMBL/GenBank/DDBJ whole genome shotgun (WGS) entry which is preliminary data.</text>
</comment>
<dbReference type="EMBL" id="JABVED010000003">
    <property type="protein sequence ID" value="MBC6447011.1"/>
    <property type="molecule type" value="Genomic_DNA"/>
</dbReference>
<dbReference type="Proteomes" id="UP000734823">
    <property type="component" value="Unassembled WGS sequence"/>
</dbReference>
<feature type="transmembrane region" description="Helical" evidence="1">
    <location>
        <begin position="12"/>
        <end position="34"/>
    </location>
</feature>
<feature type="domain" description="TadE-like" evidence="2">
    <location>
        <begin position="6"/>
        <end position="48"/>
    </location>
</feature>
<gene>
    <name evidence="3" type="ORF">GPZ80_07475</name>
</gene>
<dbReference type="InterPro" id="IPR049790">
    <property type="entry name" value="Rv3655c/TadE"/>
</dbReference>
<keyword evidence="1" id="KW-0472">Membrane</keyword>
<dbReference type="InterPro" id="IPR012495">
    <property type="entry name" value="TadE-like_dom"/>
</dbReference>
<dbReference type="RefSeq" id="WP_187219401.1">
    <property type="nucleotide sequence ID" value="NZ_JABVED010000003.1"/>
</dbReference>
<name>A0ABR7L2U5_9PSEU</name>